<feature type="compositionally biased region" description="Basic and acidic residues" evidence="1">
    <location>
        <begin position="229"/>
        <end position="243"/>
    </location>
</feature>
<dbReference type="GeneID" id="91085941"/>
<accession>A0A1E3HP52</accession>
<dbReference type="VEuPathDB" id="FungiDB:L203_06219"/>
<feature type="compositionally biased region" description="Polar residues" evidence="1">
    <location>
        <begin position="272"/>
        <end position="281"/>
    </location>
</feature>
<feature type="region of interest" description="Disordered" evidence="1">
    <location>
        <begin position="229"/>
        <end position="281"/>
    </location>
</feature>
<dbReference type="AlphaFoldDB" id="A0A1E3HP52"/>
<proteinExistence type="predicted"/>
<protein>
    <submittedName>
        <fullName evidence="2">Uncharacterized protein</fullName>
    </submittedName>
</protein>
<keyword evidence="3" id="KW-1185">Reference proteome</keyword>
<evidence type="ECO:0000313" key="2">
    <source>
        <dbReference type="EMBL" id="WVN86561.1"/>
    </source>
</evidence>
<feature type="region of interest" description="Disordered" evidence="1">
    <location>
        <begin position="111"/>
        <end position="143"/>
    </location>
</feature>
<dbReference type="RefSeq" id="XP_066067261.1">
    <property type="nucleotide sequence ID" value="XM_066211164.1"/>
</dbReference>
<reference evidence="2" key="2">
    <citation type="journal article" date="2022" name="Elife">
        <title>Obligate sexual reproduction of a homothallic fungus closely related to the Cryptococcus pathogenic species complex.</title>
        <authorList>
            <person name="Passer A.R."/>
            <person name="Clancey S.A."/>
            <person name="Shea T."/>
            <person name="David-Palma M."/>
            <person name="Averette A.F."/>
            <person name="Boekhout T."/>
            <person name="Porcel B.M."/>
            <person name="Nowrousian M."/>
            <person name="Cuomo C.A."/>
            <person name="Sun S."/>
            <person name="Heitman J."/>
            <person name="Coelho M.A."/>
        </authorList>
    </citation>
    <scope>NUCLEOTIDE SEQUENCE</scope>
    <source>
        <strain evidence="2">CBS 7841</strain>
    </source>
</reference>
<sequence length="281" mass="30688">MPEKSILSVPKLTCSNSSGRERLLSPGSPFPPGTPPSGTLSPVPVFGRLSPVRSVLVLPLTWRDQLSAYANMLKISPILRPRPPRCLTPYPHQLTFSPLFTPALPNTPSQLVKPSGWSKENLPSSTPISPASSRCPSPSSRWSDKTITTSTFISRPATPRPKLKHKTKHPSILLPPTLRMSSLSSPTTPTQICLGTCRKLPLSPLWQKTASPCLPKEASRALVARVYTERSKNEKGRKGERPKPLNLLVGHEEPPKQAKAKFQSPTIARLMPSSSLPSRNT</sequence>
<dbReference type="EMBL" id="CP143785">
    <property type="protein sequence ID" value="WVN86561.1"/>
    <property type="molecule type" value="Genomic_DNA"/>
</dbReference>
<dbReference type="KEGG" id="cdep:91085941"/>
<feature type="compositionally biased region" description="Low complexity" evidence="1">
    <location>
        <begin position="127"/>
        <end position="141"/>
    </location>
</feature>
<reference evidence="2" key="3">
    <citation type="submission" date="2024-01" db="EMBL/GenBank/DDBJ databases">
        <authorList>
            <person name="Coelho M.A."/>
            <person name="David-Palma M."/>
            <person name="Shea T."/>
            <person name="Sun S."/>
            <person name="Cuomo C.A."/>
            <person name="Heitman J."/>
        </authorList>
    </citation>
    <scope>NUCLEOTIDE SEQUENCE</scope>
    <source>
        <strain evidence="2">CBS 7841</strain>
    </source>
</reference>
<dbReference type="Proteomes" id="UP000094043">
    <property type="component" value="Chromosome 2"/>
</dbReference>
<reference evidence="2" key="1">
    <citation type="submission" date="2016-06" db="EMBL/GenBank/DDBJ databases">
        <authorList>
            <person name="Cuomo C."/>
            <person name="Litvintseva A."/>
            <person name="Heitman J."/>
            <person name="Chen Y."/>
            <person name="Sun S."/>
            <person name="Springer D."/>
            <person name="Dromer F."/>
            <person name="Young S."/>
            <person name="Zeng Q."/>
            <person name="Chapman S."/>
            <person name="Gujja S."/>
            <person name="Saif S."/>
            <person name="Birren B."/>
        </authorList>
    </citation>
    <scope>NUCLEOTIDE SEQUENCE</scope>
    <source>
        <strain evidence="2">CBS 7841</strain>
    </source>
</reference>
<evidence type="ECO:0000256" key="1">
    <source>
        <dbReference type="SAM" id="MobiDB-lite"/>
    </source>
</evidence>
<evidence type="ECO:0000313" key="3">
    <source>
        <dbReference type="Proteomes" id="UP000094043"/>
    </source>
</evidence>
<gene>
    <name evidence="2" type="ORF">L203_101728</name>
</gene>
<organism evidence="2 3">
    <name type="scientific">Cryptococcus depauperatus CBS 7841</name>
    <dbReference type="NCBI Taxonomy" id="1295531"/>
    <lineage>
        <taxon>Eukaryota</taxon>
        <taxon>Fungi</taxon>
        <taxon>Dikarya</taxon>
        <taxon>Basidiomycota</taxon>
        <taxon>Agaricomycotina</taxon>
        <taxon>Tremellomycetes</taxon>
        <taxon>Tremellales</taxon>
        <taxon>Cryptococcaceae</taxon>
        <taxon>Cryptococcus</taxon>
    </lineage>
</organism>
<name>A0A1E3HP52_9TREE</name>
<feature type="region of interest" description="Disordered" evidence="1">
    <location>
        <begin position="17"/>
        <end position="42"/>
    </location>
</feature>